<evidence type="ECO:0000256" key="1">
    <source>
        <dbReference type="ARBA" id="ARBA00007535"/>
    </source>
</evidence>
<reference evidence="3" key="2">
    <citation type="journal article" date="2023" name="Plants (Basel)">
        <title>Annotation of the Turnera subulata (Passifloraceae) Draft Genome Reveals the S-Locus Evolved after the Divergence of Turneroideae from Passifloroideae in a Stepwise Manner.</title>
        <authorList>
            <person name="Henning P.M."/>
            <person name="Roalson E.H."/>
            <person name="Mir W."/>
            <person name="McCubbin A.G."/>
            <person name="Shore J.S."/>
        </authorList>
    </citation>
    <scope>NUCLEOTIDE SEQUENCE</scope>
    <source>
        <strain evidence="3">F60SS</strain>
    </source>
</reference>
<feature type="compositionally biased region" description="Basic and acidic residues" evidence="2">
    <location>
        <begin position="1"/>
        <end position="22"/>
    </location>
</feature>
<comment type="caution">
    <text evidence="3">The sequence shown here is derived from an EMBL/GenBank/DDBJ whole genome shotgun (WGS) entry which is preliminary data.</text>
</comment>
<protein>
    <submittedName>
        <fullName evidence="3">Uncharacterized protein</fullName>
    </submittedName>
</protein>
<keyword evidence="4" id="KW-1185">Reference proteome</keyword>
<sequence>MNGRRRDAKEGNAKAVDEEMGQHKNVGGVAGGGIPAQTTRRKGIGVRTWLVVSETGQSRLEEVGRHFIMKRTGLPARDLRALDPLLSYPSSILGRERAIVVN</sequence>
<dbReference type="EMBL" id="JAKUCV010004928">
    <property type="protein sequence ID" value="KAJ4833513.1"/>
    <property type="molecule type" value="Genomic_DNA"/>
</dbReference>
<proteinExistence type="inferred from homology"/>
<dbReference type="PANTHER" id="PTHR13890">
    <property type="entry name" value="RNA SPLICING PROTEIN MRS2, MITOCHONDRIAL"/>
    <property type="match status" value="1"/>
</dbReference>
<evidence type="ECO:0000313" key="3">
    <source>
        <dbReference type="EMBL" id="KAJ4833513.1"/>
    </source>
</evidence>
<dbReference type="InterPro" id="IPR039204">
    <property type="entry name" value="MRS2-like"/>
</dbReference>
<comment type="similarity">
    <text evidence="1">Belongs to the CorA metal ion transporter (MIT) (TC 1.A.35.5) family.</text>
</comment>
<feature type="region of interest" description="Disordered" evidence="2">
    <location>
        <begin position="1"/>
        <end position="37"/>
    </location>
</feature>
<feature type="non-terminal residue" evidence="3">
    <location>
        <position position="102"/>
    </location>
</feature>
<reference evidence="3" key="1">
    <citation type="submission" date="2022-02" db="EMBL/GenBank/DDBJ databases">
        <authorList>
            <person name="Henning P.M."/>
            <person name="McCubbin A.G."/>
            <person name="Shore J.S."/>
        </authorList>
    </citation>
    <scope>NUCLEOTIDE SEQUENCE</scope>
    <source>
        <strain evidence="3">F60SS</strain>
        <tissue evidence="3">Leaves</tissue>
    </source>
</reference>
<dbReference type="GO" id="GO:0015095">
    <property type="term" value="F:magnesium ion transmembrane transporter activity"/>
    <property type="evidence" value="ECO:0007669"/>
    <property type="project" value="TreeGrafter"/>
</dbReference>
<dbReference type="OrthoDB" id="10251508at2759"/>
<name>A0A9Q0FLE5_9ROSI</name>
<gene>
    <name evidence="3" type="ORF">Tsubulata_030045</name>
</gene>
<organism evidence="3 4">
    <name type="scientific">Turnera subulata</name>
    <dbReference type="NCBI Taxonomy" id="218843"/>
    <lineage>
        <taxon>Eukaryota</taxon>
        <taxon>Viridiplantae</taxon>
        <taxon>Streptophyta</taxon>
        <taxon>Embryophyta</taxon>
        <taxon>Tracheophyta</taxon>
        <taxon>Spermatophyta</taxon>
        <taxon>Magnoliopsida</taxon>
        <taxon>eudicotyledons</taxon>
        <taxon>Gunneridae</taxon>
        <taxon>Pentapetalae</taxon>
        <taxon>rosids</taxon>
        <taxon>fabids</taxon>
        <taxon>Malpighiales</taxon>
        <taxon>Passifloraceae</taxon>
        <taxon>Turnera</taxon>
    </lineage>
</organism>
<dbReference type="PANTHER" id="PTHR13890:SF29">
    <property type="entry name" value="MAGNESIUM TRANSPORTER MRS2-F"/>
    <property type="match status" value="1"/>
</dbReference>
<dbReference type="AlphaFoldDB" id="A0A9Q0FLE5"/>
<evidence type="ECO:0000313" key="4">
    <source>
        <dbReference type="Proteomes" id="UP001141552"/>
    </source>
</evidence>
<dbReference type="Proteomes" id="UP001141552">
    <property type="component" value="Unassembled WGS sequence"/>
</dbReference>
<dbReference type="Gene3D" id="2.40.128.330">
    <property type="match status" value="1"/>
</dbReference>
<evidence type="ECO:0000256" key="2">
    <source>
        <dbReference type="SAM" id="MobiDB-lite"/>
    </source>
</evidence>
<accession>A0A9Q0FLE5</accession>